<keyword evidence="14" id="KW-0813">Transport</keyword>
<dbReference type="EC" id="1.14.12.17" evidence="3"/>
<evidence type="ECO:0000256" key="3">
    <source>
        <dbReference type="ARBA" id="ARBA00012229"/>
    </source>
</evidence>
<evidence type="ECO:0000256" key="1">
    <source>
        <dbReference type="ARBA" id="ARBA00001970"/>
    </source>
</evidence>
<comment type="catalytic activity">
    <reaction evidence="13">
        <text>2 nitric oxide + NADPH + 2 O2 = 2 nitrate + NADP(+) + H(+)</text>
        <dbReference type="Rhea" id="RHEA:19465"/>
        <dbReference type="ChEBI" id="CHEBI:15378"/>
        <dbReference type="ChEBI" id="CHEBI:15379"/>
        <dbReference type="ChEBI" id="CHEBI:16480"/>
        <dbReference type="ChEBI" id="CHEBI:17632"/>
        <dbReference type="ChEBI" id="CHEBI:57783"/>
        <dbReference type="ChEBI" id="CHEBI:58349"/>
        <dbReference type="EC" id="1.14.12.17"/>
    </reaction>
</comment>
<comment type="similarity">
    <text evidence="14">Belongs to the globin family.</text>
</comment>
<sequence length="407" mass="44230">MLSPANEEIVRATLPVVRQHLETITGVFYDTMLAEHPELLDVFSRSAQATGAQRQALAGAVAAFAATQIGAGAGLPIDVMVERIAQRHASLGIRPEQYTIVGHYLLHAVATVLGDAVTPAVAAAWDELYWLFAVRLIGREARLYAEAGVTSEQPWREFTVAHRRDEADDTVSFVLTPTDDQPAPAFTPGQYVTLAVDLPGIGRQLRQYSLSQAPAGGALRITVRRARPATPDTPAGLVSCFLHDHVREGDHLQLSAPYGDLTLRPGTHPLVLISAGVGITPIAAILDHIARTQPTRDVVAVHAENDATRHPLRADIITSGSRLRSFRHLVWYAHPTSTEPAPAGIELHTGHVQPDDIPIHPDTEAYLCGPVPFMQTIRSNLRQRGLPTEQIRYEVFGADQWTPTQAA</sequence>
<evidence type="ECO:0000256" key="4">
    <source>
        <dbReference type="ARBA" id="ARBA00022617"/>
    </source>
</evidence>
<comment type="similarity">
    <text evidence="2">In the C-terminal section; belongs to the flavoprotein pyridine nucleotide cytochrome reductase family.</text>
</comment>
<dbReference type="InterPro" id="IPR017938">
    <property type="entry name" value="Riboflavin_synthase-like_b-brl"/>
</dbReference>
<evidence type="ECO:0000313" key="18">
    <source>
        <dbReference type="Proteomes" id="UP001299970"/>
    </source>
</evidence>
<dbReference type="SUPFAM" id="SSF46458">
    <property type="entry name" value="Globin-like"/>
    <property type="match status" value="1"/>
</dbReference>
<dbReference type="InterPro" id="IPR000971">
    <property type="entry name" value="Globin"/>
</dbReference>
<evidence type="ECO:0000256" key="7">
    <source>
        <dbReference type="ARBA" id="ARBA00022723"/>
    </source>
</evidence>
<keyword evidence="8" id="KW-0521">NADP</keyword>
<name>A0ABS9T6K7_9PSEU</name>
<dbReference type="InterPro" id="IPR009050">
    <property type="entry name" value="Globin-like_sf"/>
</dbReference>
<dbReference type="PRINTS" id="PR00410">
    <property type="entry name" value="PHEHYDRXLASE"/>
</dbReference>
<comment type="cofactor">
    <cofactor evidence="1">
        <name>heme b</name>
        <dbReference type="ChEBI" id="CHEBI:60344"/>
    </cofactor>
</comment>
<feature type="domain" description="Globin" evidence="15">
    <location>
        <begin position="1"/>
        <end position="141"/>
    </location>
</feature>
<dbReference type="CDD" id="cd06184">
    <property type="entry name" value="flavohem_like_fad_nad_binding"/>
    <property type="match status" value="1"/>
</dbReference>
<keyword evidence="5 14" id="KW-0561">Oxygen transport</keyword>
<dbReference type="Gene3D" id="3.40.50.80">
    <property type="entry name" value="Nucleotide-binding domain of ferredoxin-NADP reductase (FNR) module"/>
    <property type="match status" value="1"/>
</dbReference>
<feature type="domain" description="FAD-binding FR-type" evidence="16">
    <location>
        <begin position="153"/>
        <end position="264"/>
    </location>
</feature>
<dbReference type="PANTHER" id="PTHR43396:SF3">
    <property type="entry name" value="FLAVOHEMOPROTEIN"/>
    <property type="match status" value="1"/>
</dbReference>
<keyword evidence="4 14" id="KW-0349">Heme</keyword>
<evidence type="ECO:0000256" key="12">
    <source>
        <dbReference type="ARBA" id="ARBA00048649"/>
    </source>
</evidence>
<evidence type="ECO:0000256" key="5">
    <source>
        <dbReference type="ARBA" id="ARBA00022621"/>
    </source>
</evidence>
<protein>
    <recommendedName>
        <fullName evidence="3">nitric oxide dioxygenase</fullName>
        <ecNumber evidence="3">1.14.12.17</ecNumber>
    </recommendedName>
</protein>
<evidence type="ECO:0000256" key="10">
    <source>
        <dbReference type="ARBA" id="ARBA00023014"/>
    </source>
</evidence>
<dbReference type="Proteomes" id="UP001299970">
    <property type="component" value="Unassembled WGS sequence"/>
</dbReference>
<evidence type="ECO:0000256" key="13">
    <source>
        <dbReference type="ARBA" id="ARBA00049433"/>
    </source>
</evidence>
<dbReference type="SUPFAM" id="SSF52343">
    <property type="entry name" value="Ferredoxin reductase-like, C-terminal NADP-linked domain"/>
    <property type="match status" value="1"/>
</dbReference>
<reference evidence="17 18" key="1">
    <citation type="submission" date="2022-03" db="EMBL/GenBank/DDBJ databases">
        <title>Pseudonocardia alaer sp. nov., a novel actinomycete isolated from reed forest soil.</title>
        <authorList>
            <person name="Wang L."/>
        </authorList>
    </citation>
    <scope>NUCLEOTIDE SEQUENCE [LARGE SCALE GENOMIC DNA]</scope>
    <source>
        <strain evidence="17 18">Y-16303</strain>
    </source>
</reference>
<comment type="caution">
    <text evidence="17">The sequence shown here is derived from an EMBL/GenBank/DDBJ whole genome shotgun (WGS) entry which is preliminary data.</text>
</comment>
<evidence type="ECO:0000313" key="17">
    <source>
        <dbReference type="EMBL" id="MCH6164126.1"/>
    </source>
</evidence>
<evidence type="ECO:0000256" key="9">
    <source>
        <dbReference type="ARBA" id="ARBA00023004"/>
    </source>
</evidence>
<dbReference type="PROSITE" id="PS51384">
    <property type="entry name" value="FAD_FR"/>
    <property type="match status" value="1"/>
</dbReference>
<dbReference type="Gene3D" id="1.10.490.10">
    <property type="entry name" value="Globins"/>
    <property type="match status" value="1"/>
</dbReference>
<accession>A0ABS9T6K7</accession>
<proteinExistence type="inferred from homology"/>
<dbReference type="SUPFAM" id="SSF63380">
    <property type="entry name" value="Riboflavin synthase domain-like"/>
    <property type="match status" value="1"/>
</dbReference>
<keyword evidence="11" id="KW-0520">NAD</keyword>
<organism evidence="17 18">
    <name type="scientific">Pseudonocardia alaniniphila</name>
    <dbReference type="NCBI Taxonomy" id="75291"/>
    <lineage>
        <taxon>Bacteria</taxon>
        <taxon>Bacillati</taxon>
        <taxon>Actinomycetota</taxon>
        <taxon>Actinomycetes</taxon>
        <taxon>Pseudonocardiales</taxon>
        <taxon>Pseudonocardiaceae</taxon>
        <taxon>Pseudonocardia</taxon>
    </lineage>
</organism>
<evidence type="ECO:0000256" key="8">
    <source>
        <dbReference type="ARBA" id="ARBA00022857"/>
    </source>
</evidence>
<evidence type="ECO:0000256" key="14">
    <source>
        <dbReference type="RuleBase" id="RU000356"/>
    </source>
</evidence>
<keyword evidence="10" id="KW-0411">Iron-sulfur</keyword>
<dbReference type="PROSITE" id="PS01033">
    <property type="entry name" value="GLOBIN"/>
    <property type="match status" value="1"/>
</dbReference>
<dbReference type="Pfam" id="PF00970">
    <property type="entry name" value="FAD_binding_6"/>
    <property type="match status" value="1"/>
</dbReference>
<evidence type="ECO:0000259" key="15">
    <source>
        <dbReference type="PROSITE" id="PS01033"/>
    </source>
</evidence>
<evidence type="ECO:0000256" key="2">
    <source>
        <dbReference type="ARBA" id="ARBA00006401"/>
    </source>
</evidence>
<keyword evidence="18" id="KW-1185">Reference proteome</keyword>
<dbReference type="Pfam" id="PF00042">
    <property type="entry name" value="Globin"/>
    <property type="match status" value="1"/>
</dbReference>
<evidence type="ECO:0000259" key="16">
    <source>
        <dbReference type="PROSITE" id="PS51384"/>
    </source>
</evidence>
<dbReference type="InterPro" id="IPR039261">
    <property type="entry name" value="FNR_nucleotide-bd"/>
</dbReference>
<dbReference type="PANTHER" id="PTHR43396">
    <property type="entry name" value="FLAVOHEMOPROTEIN"/>
    <property type="match status" value="1"/>
</dbReference>
<keyword evidence="6" id="KW-0001">2Fe-2S</keyword>
<dbReference type="InterPro" id="IPR001433">
    <property type="entry name" value="OxRdtase_FAD/NAD-bd"/>
</dbReference>
<dbReference type="Gene3D" id="2.40.30.10">
    <property type="entry name" value="Translation factors"/>
    <property type="match status" value="1"/>
</dbReference>
<keyword evidence="7" id="KW-0479">Metal-binding</keyword>
<keyword evidence="9" id="KW-0408">Iron</keyword>
<dbReference type="Pfam" id="PF00175">
    <property type="entry name" value="NAD_binding_1"/>
    <property type="match status" value="1"/>
</dbReference>
<dbReference type="InterPro" id="IPR017927">
    <property type="entry name" value="FAD-bd_FR_type"/>
</dbReference>
<dbReference type="EMBL" id="JAKXMK010000001">
    <property type="protein sequence ID" value="MCH6164126.1"/>
    <property type="molecule type" value="Genomic_DNA"/>
</dbReference>
<dbReference type="RefSeq" id="WP_241034161.1">
    <property type="nucleotide sequence ID" value="NZ_JAKXMK010000001.1"/>
</dbReference>
<evidence type="ECO:0000256" key="11">
    <source>
        <dbReference type="ARBA" id="ARBA00023027"/>
    </source>
</evidence>
<gene>
    <name evidence="17" type="ORF">MMF94_00400</name>
</gene>
<dbReference type="InterPro" id="IPR008333">
    <property type="entry name" value="Cbr1-like_FAD-bd_dom"/>
</dbReference>
<comment type="catalytic activity">
    <reaction evidence="12">
        <text>2 nitric oxide + NADH + 2 O2 = 2 nitrate + NAD(+) + H(+)</text>
        <dbReference type="Rhea" id="RHEA:19469"/>
        <dbReference type="ChEBI" id="CHEBI:15378"/>
        <dbReference type="ChEBI" id="CHEBI:15379"/>
        <dbReference type="ChEBI" id="CHEBI:16480"/>
        <dbReference type="ChEBI" id="CHEBI:17632"/>
        <dbReference type="ChEBI" id="CHEBI:57540"/>
        <dbReference type="ChEBI" id="CHEBI:57945"/>
        <dbReference type="EC" id="1.14.12.17"/>
    </reaction>
</comment>
<dbReference type="InterPro" id="IPR012292">
    <property type="entry name" value="Globin/Proto"/>
</dbReference>
<evidence type="ECO:0000256" key="6">
    <source>
        <dbReference type="ARBA" id="ARBA00022714"/>
    </source>
</evidence>